<dbReference type="PANTHER" id="PTHR11538:SF26">
    <property type="entry name" value="FERREDOXIN-FOLD ANTICODON-BINDING DOMAIN-CONTAINING PROTEIN 1"/>
    <property type="match status" value="1"/>
</dbReference>
<dbReference type="OrthoDB" id="273345at2759"/>
<dbReference type="GO" id="GO:0070042">
    <property type="term" value="F:rRNA (uridine-N3-)-methyltransferase activity"/>
    <property type="evidence" value="ECO:0007669"/>
    <property type="project" value="InterPro"/>
</dbReference>
<organism evidence="3 4">
    <name type="scientific">Lophium mytilinum</name>
    <dbReference type="NCBI Taxonomy" id="390894"/>
    <lineage>
        <taxon>Eukaryota</taxon>
        <taxon>Fungi</taxon>
        <taxon>Dikarya</taxon>
        <taxon>Ascomycota</taxon>
        <taxon>Pezizomycotina</taxon>
        <taxon>Dothideomycetes</taxon>
        <taxon>Pleosporomycetidae</taxon>
        <taxon>Mytilinidiales</taxon>
        <taxon>Mytilinidiaceae</taxon>
        <taxon>Lophium</taxon>
    </lineage>
</organism>
<dbReference type="InterPro" id="IPR019446">
    <property type="entry name" value="BMT5-like"/>
</dbReference>
<dbReference type="EMBL" id="MU004202">
    <property type="protein sequence ID" value="KAF2488584.1"/>
    <property type="molecule type" value="Genomic_DNA"/>
</dbReference>
<dbReference type="PANTHER" id="PTHR11538">
    <property type="entry name" value="PHENYLALANYL-TRNA SYNTHETASE"/>
    <property type="match status" value="1"/>
</dbReference>
<dbReference type="GO" id="GO:0005737">
    <property type="term" value="C:cytoplasm"/>
    <property type="evidence" value="ECO:0007669"/>
    <property type="project" value="TreeGrafter"/>
</dbReference>
<keyword evidence="4" id="KW-1185">Reference proteome</keyword>
<evidence type="ECO:0000259" key="2">
    <source>
        <dbReference type="Pfam" id="PF10354"/>
    </source>
</evidence>
<name>A0A6A6Q997_9PEZI</name>
<evidence type="ECO:0000313" key="3">
    <source>
        <dbReference type="EMBL" id="KAF2488584.1"/>
    </source>
</evidence>
<feature type="domain" description="25S rRNA (uridine-N(3))-methyltransferase BMT5-like" evidence="2">
    <location>
        <begin position="102"/>
        <end position="310"/>
    </location>
</feature>
<proteinExistence type="predicted"/>
<dbReference type="AlphaFoldDB" id="A0A6A6Q997"/>
<sequence length="374" mass="41031">MKTSTPKAPPRHLSATFAIHFRSTVPHPAPKMSKAKARKAARSTKATSKHTSKPKPPPTSKNLKRKLLPTATGPTPKQAKASKPSPQIVTPTIPFNPHDRVLLVGEGDFSYAASLTTTYHCTSLTATSFDSSPALLSKYPHCAAHLASVIAVPTSSVYHDIDATALSKTLPRSARTHKYDRVIFNFPHTGGLSTDVNRQVRYNQELLVKFLQSAKKLLSTAPPPRRPRNHSLDEDEDEDTYPEDPEEHAEVEETPTSKLAKESSTILVTLFDAEPYTLWNIKDLARHVGLKSITSFAFPWEAYPGYRHARTVGTIEGKGGAWKGEERAARTYVFGLKEEVVEDGSGAFTGANAVGVKRKRRRGRESESESGDEG</sequence>
<feature type="region of interest" description="Disordered" evidence="1">
    <location>
        <begin position="20"/>
        <end position="92"/>
    </location>
</feature>
<dbReference type="GO" id="GO:0070475">
    <property type="term" value="P:rRNA base methylation"/>
    <property type="evidence" value="ECO:0007669"/>
    <property type="project" value="InterPro"/>
</dbReference>
<reference evidence="3" key="1">
    <citation type="journal article" date="2020" name="Stud. Mycol.">
        <title>101 Dothideomycetes genomes: a test case for predicting lifestyles and emergence of pathogens.</title>
        <authorList>
            <person name="Haridas S."/>
            <person name="Albert R."/>
            <person name="Binder M."/>
            <person name="Bloem J."/>
            <person name="Labutti K."/>
            <person name="Salamov A."/>
            <person name="Andreopoulos B."/>
            <person name="Baker S."/>
            <person name="Barry K."/>
            <person name="Bills G."/>
            <person name="Bluhm B."/>
            <person name="Cannon C."/>
            <person name="Castanera R."/>
            <person name="Culley D."/>
            <person name="Daum C."/>
            <person name="Ezra D."/>
            <person name="Gonzalez J."/>
            <person name="Henrissat B."/>
            <person name="Kuo A."/>
            <person name="Liang C."/>
            <person name="Lipzen A."/>
            <person name="Lutzoni F."/>
            <person name="Magnuson J."/>
            <person name="Mondo S."/>
            <person name="Nolan M."/>
            <person name="Ohm R."/>
            <person name="Pangilinan J."/>
            <person name="Park H.-J."/>
            <person name="Ramirez L."/>
            <person name="Alfaro M."/>
            <person name="Sun H."/>
            <person name="Tritt A."/>
            <person name="Yoshinaga Y."/>
            <person name="Zwiers L.-H."/>
            <person name="Turgeon B."/>
            <person name="Goodwin S."/>
            <person name="Spatafora J."/>
            <person name="Crous P."/>
            <person name="Grigoriev I."/>
        </authorList>
    </citation>
    <scope>NUCLEOTIDE SEQUENCE</scope>
    <source>
        <strain evidence="3">CBS 269.34</strain>
    </source>
</reference>
<feature type="region of interest" description="Disordered" evidence="1">
    <location>
        <begin position="352"/>
        <end position="374"/>
    </location>
</feature>
<evidence type="ECO:0000313" key="4">
    <source>
        <dbReference type="Proteomes" id="UP000799750"/>
    </source>
</evidence>
<feature type="region of interest" description="Disordered" evidence="1">
    <location>
        <begin position="219"/>
        <end position="260"/>
    </location>
</feature>
<protein>
    <recommendedName>
        <fullName evidence="2">25S rRNA (uridine-N(3))-methyltransferase BMT5-like domain-containing protein</fullName>
    </recommendedName>
</protein>
<feature type="compositionally biased region" description="Basic residues" evidence="1">
    <location>
        <begin position="33"/>
        <end position="53"/>
    </location>
</feature>
<feature type="compositionally biased region" description="Acidic residues" evidence="1">
    <location>
        <begin position="233"/>
        <end position="253"/>
    </location>
</feature>
<accession>A0A6A6Q997</accession>
<gene>
    <name evidence="3" type="ORF">BU16DRAFT_223149</name>
</gene>
<evidence type="ECO:0000256" key="1">
    <source>
        <dbReference type="SAM" id="MobiDB-lite"/>
    </source>
</evidence>
<dbReference type="Pfam" id="PF10354">
    <property type="entry name" value="BMT5-like"/>
    <property type="match status" value="1"/>
</dbReference>
<dbReference type="Proteomes" id="UP000799750">
    <property type="component" value="Unassembled WGS sequence"/>
</dbReference>